<dbReference type="PROSITE" id="PS51103">
    <property type="entry name" value="PTS_EIIC_TYPE_1"/>
    <property type="match status" value="1"/>
</dbReference>
<dbReference type="GO" id="GO:0016301">
    <property type="term" value="F:kinase activity"/>
    <property type="evidence" value="ECO:0007669"/>
    <property type="project" value="UniProtKB-KW"/>
</dbReference>
<dbReference type="AlphaFoldDB" id="A0A2N0YWW8"/>
<comment type="subcellular location">
    <subcellularLocation>
        <location evidence="1">Cell membrane</location>
        <topology evidence="1">Multi-pass membrane protein</topology>
    </subcellularLocation>
</comment>
<feature type="active site" description="Phosphocysteine intermediate; for EIIB activity" evidence="11">
    <location>
        <position position="26"/>
    </location>
</feature>
<keyword evidence="3" id="KW-1003">Cell membrane</keyword>
<feature type="transmembrane region" description="Helical" evidence="12">
    <location>
        <begin position="207"/>
        <end position="229"/>
    </location>
</feature>
<organism evidence="15 16">
    <name type="scientific">Niallia nealsonii</name>
    <dbReference type="NCBI Taxonomy" id="115979"/>
    <lineage>
        <taxon>Bacteria</taxon>
        <taxon>Bacillati</taxon>
        <taxon>Bacillota</taxon>
        <taxon>Bacilli</taxon>
        <taxon>Bacillales</taxon>
        <taxon>Bacillaceae</taxon>
        <taxon>Niallia</taxon>
    </lineage>
</organism>
<dbReference type="PROSITE" id="PS51098">
    <property type="entry name" value="PTS_EIIB_TYPE_1"/>
    <property type="match status" value="1"/>
</dbReference>
<keyword evidence="9 12" id="KW-1133">Transmembrane helix</keyword>
<dbReference type="GO" id="GO:0005886">
    <property type="term" value="C:plasma membrane"/>
    <property type="evidence" value="ECO:0007669"/>
    <property type="project" value="UniProtKB-SubCell"/>
</dbReference>
<proteinExistence type="predicted"/>
<dbReference type="OrthoDB" id="9769191at2"/>
<sequence length="464" mass="49259">MDFTSLAKEVVSELGGKSNVKSVTHCMTRLRFVLKDNKLANTENIKKIQGVLGTAISGGQYQVIIGPNVSKAYGKVTDVLDIQGEAEVQDADNREEKGGVFNRFFKLISGIIFPVMGVMAAVGIVKGILAALTSFHILTTENGTYQILYAFADGFFYFLPIILGISAANTFKSNPYVAATIGAALVYPNIVSVYNEGTNLSFLKIPVVLTSYGNSVFPIIAAVAFAAWLEKRIQEKVPASVKLFGAPLIVLTITVPLTFLVIGPIMTYISSILASGTQAIYAFSPIITGIILGAFWQLVVIFGLHYAFIPILINNISTLGADPINAILNVTVFALAGAAIGFGLRQKDKQKRSLGVSTGVTGLMGITEPIIYSIAIPYKKPFVAAFIGGGIAGGITAAMGAKMFGFGGNALFSAPLFINPKGIDVSFTAYIIASVVAFFVSLVITFLTSKQKENLSNSTIKKVG</sequence>
<dbReference type="InterPro" id="IPR003352">
    <property type="entry name" value="PTS_EIIC"/>
</dbReference>
<dbReference type="InterPro" id="IPR013013">
    <property type="entry name" value="PTS_EIIC_1"/>
</dbReference>
<evidence type="ECO:0000256" key="3">
    <source>
        <dbReference type="ARBA" id="ARBA00022475"/>
    </source>
</evidence>
<feature type="transmembrane region" description="Helical" evidence="12">
    <location>
        <begin position="382"/>
        <end position="407"/>
    </location>
</feature>
<feature type="transmembrane region" description="Helical" evidence="12">
    <location>
        <begin position="147"/>
        <end position="168"/>
    </location>
</feature>
<feature type="domain" description="PTS EIIB type-1" evidence="13">
    <location>
        <begin position="4"/>
        <end position="86"/>
    </location>
</feature>
<dbReference type="InterPro" id="IPR001996">
    <property type="entry name" value="PTS_IIB_1"/>
</dbReference>
<dbReference type="FunFam" id="3.30.1360.60:FF:000001">
    <property type="entry name" value="PTS system glucose-specific IIBC component PtsG"/>
    <property type="match status" value="1"/>
</dbReference>
<feature type="transmembrane region" description="Helical" evidence="12">
    <location>
        <begin position="175"/>
        <end position="195"/>
    </location>
</feature>
<feature type="transmembrane region" description="Helical" evidence="12">
    <location>
        <begin position="427"/>
        <end position="447"/>
    </location>
</feature>
<accession>A0A2N0YWW8</accession>
<comment type="caution">
    <text evidence="15">The sequence shown here is derived from an EMBL/GenBank/DDBJ whole genome shotgun (WGS) entry which is preliminary data.</text>
</comment>
<dbReference type="SUPFAM" id="SSF55604">
    <property type="entry name" value="Glucose permease domain IIB"/>
    <property type="match status" value="1"/>
</dbReference>
<dbReference type="InterPro" id="IPR018113">
    <property type="entry name" value="PTrfase_EIIB_Cys"/>
</dbReference>
<dbReference type="Proteomes" id="UP000233375">
    <property type="component" value="Unassembled WGS sequence"/>
</dbReference>
<dbReference type="GO" id="GO:0090589">
    <property type="term" value="F:protein-phosphocysteine-trehalose phosphotransferase system transporter activity"/>
    <property type="evidence" value="ECO:0007669"/>
    <property type="project" value="TreeGrafter"/>
</dbReference>
<feature type="transmembrane region" description="Helical" evidence="12">
    <location>
        <begin position="111"/>
        <end position="135"/>
    </location>
</feature>
<keyword evidence="6" id="KW-0598">Phosphotransferase system</keyword>
<protein>
    <submittedName>
        <fullName evidence="15">PTS beta-glucoside EIIBCA subunit BglP</fullName>
    </submittedName>
</protein>
<evidence type="ECO:0000256" key="8">
    <source>
        <dbReference type="ARBA" id="ARBA00022777"/>
    </source>
</evidence>
<dbReference type="EMBL" id="PISE01000064">
    <property type="protein sequence ID" value="PKG21757.1"/>
    <property type="molecule type" value="Genomic_DNA"/>
</dbReference>
<dbReference type="CDD" id="cd00212">
    <property type="entry name" value="PTS_IIB_glc"/>
    <property type="match status" value="1"/>
</dbReference>
<evidence type="ECO:0000256" key="6">
    <source>
        <dbReference type="ARBA" id="ARBA00022683"/>
    </source>
</evidence>
<keyword evidence="7 12" id="KW-0812">Transmembrane</keyword>
<keyword evidence="5" id="KW-0808">Transferase</keyword>
<evidence type="ECO:0000256" key="9">
    <source>
        <dbReference type="ARBA" id="ARBA00022989"/>
    </source>
</evidence>
<keyword evidence="4" id="KW-0762">Sugar transport</keyword>
<evidence type="ECO:0000259" key="13">
    <source>
        <dbReference type="PROSITE" id="PS51098"/>
    </source>
</evidence>
<name>A0A2N0YWW8_9BACI</name>
<evidence type="ECO:0000313" key="16">
    <source>
        <dbReference type="Proteomes" id="UP000233375"/>
    </source>
</evidence>
<evidence type="ECO:0000256" key="10">
    <source>
        <dbReference type="ARBA" id="ARBA00023136"/>
    </source>
</evidence>
<reference evidence="15 16" key="1">
    <citation type="journal article" date="2003" name="Int. J. Syst. Evol. Microbiol.">
        <title>Bacillus nealsonii sp. nov., isolated from a spacecraft-assembly facility, whose spores are gamma-radiation resistant.</title>
        <authorList>
            <person name="Venkateswaran K."/>
            <person name="Kempf M."/>
            <person name="Chen F."/>
            <person name="Satomi M."/>
            <person name="Nicholson W."/>
            <person name="Kern R."/>
        </authorList>
    </citation>
    <scope>NUCLEOTIDE SEQUENCE [LARGE SCALE GENOMIC DNA]</scope>
    <source>
        <strain evidence="15 16">FO-92</strain>
    </source>
</reference>
<dbReference type="PANTHER" id="PTHR30175">
    <property type="entry name" value="PHOSPHOTRANSFERASE SYSTEM TRANSPORT PROTEIN"/>
    <property type="match status" value="1"/>
</dbReference>
<feature type="domain" description="PTS EIIC type-1" evidence="14">
    <location>
        <begin position="119"/>
        <end position="462"/>
    </location>
</feature>
<feature type="transmembrane region" description="Helical" evidence="12">
    <location>
        <begin position="241"/>
        <end position="259"/>
    </location>
</feature>
<dbReference type="GO" id="GO:0015771">
    <property type="term" value="P:trehalose transport"/>
    <property type="evidence" value="ECO:0007669"/>
    <property type="project" value="TreeGrafter"/>
</dbReference>
<evidence type="ECO:0000259" key="14">
    <source>
        <dbReference type="PROSITE" id="PS51103"/>
    </source>
</evidence>
<evidence type="ECO:0000256" key="4">
    <source>
        <dbReference type="ARBA" id="ARBA00022597"/>
    </source>
</evidence>
<evidence type="ECO:0000256" key="12">
    <source>
        <dbReference type="SAM" id="Phobius"/>
    </source>
</evidence>
<evidence type="ECO:0000256" key="2">
    <source>
        <dbReference type="ARBA" id="ARBA00022448"/>
    </source>
</evidence>
<dbReference type="GO" id="GO:0009401">
    <property type="term" value="P:phosphoenolpyruvate-dependent sugar phosphotransferase system"/>
    <property type="evidence" value="ECO:0007669"/>
    <property type="project" value="UniProtKB-KW"/>
</dbReference>
<keyword evidence="16" id="KW-1185">Reference proteome</keyword>
<dbReference type="Pfam" id="PF02378">
    <property type="entry name" value="PTS_EIIC"/>
    <property type="match status" value="1"/>
</dbReference>
<feature type="transmembrane region" description="Helical" evidence="12">
    <location>
        <begin position="290"/>
        <end position="312"/>
    </location>
</feature>
<dbReference type="InterPro" id="IPR036878">
    <property type="entry name" value="Glu_permease_IIB"/>
</dbReference>
<evidence type="ECO:0000256" key="5">
    <source>
        <dbReference type="ARBA" id="ARBA00022679"/>
    </source>
</evidence>
<dbReference type="GO" id="GO:0008982">
    <property type="term" value="F:protein-N(PI)-phosphohistidine-sugar phosphotransferase activity"/>
    <property type="evidence" value="ECO:0007669"/>
    <property type="project" value="InterPro"/>
</dbReference>
<evidence type="ECO:0000256" key="11">
    <source>
        <dbReference type="PROSITE-ProRule" id="PRU00421"/>
    </source>
</evidence>
<dbReference type="Gene3D" id="3.30.1360.60">
    <property type="entry name" value="Glucose permease domain IIB"/>
    <property type="match status" value="1"/>
</dbReference>
<evidence type="ECO:0000313" key="15">
    <source>
        <dbReference type="EMBL" id="PKG21757.1"/>
    </source>
</evidence>
<feature type="transmembrane region" description="Helical" evidence="12">
    <location>
        <begin position="324"/>
        <end position="344"/>
    </location>
</feature>
<dbReference type="RefSeq" id="WP_101179265.1">
    <property type="nucleotide sequence ID" value="NZ_PISE01000064.1"/>
</dbReference>
<dbReference type="InterPro" id="IPR050558">
    <property type="entry name" value="PTS_Sugar-Specific_Components"/>
</dbReference>
<dbReference type="PROSITE" id="PS01035">
    <property type="entry name" value="PTS_EIIB_TYPE_1_CYS"/>
    <property type="match status" value="1"/>
</dbReference>
<keyword evidence="8" id="KW-0418">Kinase</keyword>
<evidence type="ECO:0000256" key="7">
    <source>
        <dbReference type="ARBA" id="ARBA00022692"/>
    </source>
</evidence>
<gene>
    <name evidence="15" type="ORF">CWS01_20895</name>
</gene>
<keyword evidence="2" id="KW-0813">Transport</keyword>
<evidence type="ECO:0000256" key="1">
    <source>
        <dbReference type="ARBA" id="ARBA00004651"/>
    </source>
</evidence>
<dbReference type="Pfam" id="PF00367">
    <property type="entry name" value="PTS_EIIB"/>
    <property type="match status" value="1"/>
</dbReference>
<keyword evidence="10 12" id="KW-0472">Membrane</keyword>
<dbReference type="PANTHER" id="PTHR30175:SF1">
    <property type="entry name" value="PTS SYSTEM ARBUTIN-, CELLOBIOSE-, AND SALICIN-SPECIFIC EIIBC COMPONENT-RELATED"/>
    <property type="match status" value="1"/>
</dbReference>